<name>A0A1M6G3G3_9FIRM</name>
<dbReference type="OrthoDB" id="9801841at2"/>
<sequence>MRSYGVSHIGLVRKVNEDFFYCQENYEYGKPYLCIVADGMGGHNAGEIASKMAVSEVRNFMEKALQDCSHYKTEDYKNLVRDAFLYANESVYNLSKENIACSGMGTTLTLALIIGNSLIIGHVGDSRMYLIKNDKISKVTEDHSYVAELIKNGTIKPEEASHHPQKNLITRALGTSRDLEVDIKDITVSNGDFILICTDGLSNMLSDDEILETIISVKEYKTVCNELIKRANINGGLDNITVVVIEVELGGDNIDR</sequence>
<dbReference type="InterPro" id="IPR001932">
    <property type="entry name" value="PPM-type_phosphatase-like_dom"/>
</dbReference>
<dbReference type="STRING" id="1122184.SAMN02745176_02202"/>
<accession>A0A1M6G3G3</accession>
<dbReference type="Gene3D" id="3.60.40.10">
    <property type="entry name" value="PPM-type phosphatase domain"/>
    <property type="match status" value="1"/>
</dbReference>
<dbReference type="SMART" id="SM00331">
    <property type="entry name" value="PP2C_SIG"/>
    <property type="match status" value="1"/>
</dbReference>
<dbReference type="Pfam" id="PF13672">
    <property type="entry name" value="PP2C_2"/>
    <property type="match status" value="1"/>
</dbReference>
<dbReference type="SUPFAM" id="SSF81606">
    <property type="entry name" value="PP2C-like"/>
    <property type="match status" value="1"/>
</dbReference>
<feature type="domain" description="PPM-type phosphatase" evidence="1">
    <location>
        <begin position="3"/>
        <end position="247"/>
    </location>
</feature>
<reference evidence="2 3" key="1">
    <citation type="submission" date="2016-11" db="EMBL/GenBank/DDBJ databases">
        <authorList>
            <person name="Jaros S."/>
            <person name="Januszkiewicz K."/>
            <person name="Wedrychowicz H."/>
        </authorList>
    </citation>
    <scope>NUCLEOTIDE SEQUENCE [LARGE SCALE GENOMIC DNA]</scope>
    <source>
        <strain evidence="2 3">DSM 19022</strain>
    </source>
</reference>
<proteinExistence type="predicted"/>
<gene>
    <name evidence="2" type="ORF">SAMN02745176_02202</name>
</gene>
<evidence type="ECO:0000313" key="3">
    <source>
        <dbReference type="Proteomes" id="UP000184442"/>
    </source>
</evidence>
<dbReference type="RefSeq" id="WP_073026249.1">
    <property type="nucleotide sequence ID" value="NZ_FQZS01000014.1"/>
</dbReference>
<evidence type="ECO:0000313" key="2">
    <source>
        <dbReference type="EMBL" id="SHJ04454.1"/>
    </source>
</evidence>
<dbReference type="NCBIfam" id="NF033484">
    <property type="entry name" value="Stp1_PP2C_phos"/>
    <property type="match status" value="1"/>
</dbReference>
<dbReference type="Proteomes" id="UP000184442">
    <property type="component" value="Unassembled WGS sequence"/>
</dbReference>
<keyword evidence="3" id="KW-1185">Reference proteome</keyword>
<dbReference type="GO" id="GO:0004722">
    <property type="term" value="F:protein serine/threonine phosphatase activity"/>
    <property type="evidence" value="ECO:0007669"/>
    <property type="project" value="InterPro"/>
</dbReference>
<dbReference type="SMART" id="SM00332">
    <property type="entry name" value="PP2Cc"/>
    <property type="match status" value="1"/>
</dbReference>
<dbReference type="AlphaFoldDB" id="A0A1M6G3G3"/>
<dbReference type="PROSITE" id="PS51746">
    <property type="entry name" value="PPM_2"/>
    <property type="match status" value="1"/>
</dbReference>
<protein>
    <submittedName>
        <fullName evidence="2">Protein phosphatase</fullName>
    </submittedName>
</protein>
<evidence type="ECO:0000259" key="1">
    <source>
        <dbReference type="PROSITE" id="PS51746"/>
    </source>
</evidence>
<dbReference type="PANTHER" id="PTHR13832:SF860">
    <property type="entry name" value="PROTEIN PHOSPHATASE PHPP"/>
    <property type="match status" value="1"/>
</dbReference>
<dbReference type="CDD" id="cd00143">
    <property type="entry name" value="PP2Cc"/>
    <property type="match status" value="1"/>
</dbReference>
<dbReference type="EMBL" id="FQZS01000014">
    <property type="protein sequence ID" value="SHJ04454.1"/>
    <property type="molecule type" value="Genomic_DNA"/>
</dbReference>
<dbReference type="InterPro" id="IPR015655">
    <property type="entry name" value="PP2C"/>
</dbReference>
<organism evidence="2 3">
    <name type="scientific">Lutispora thermophila DSM 19022</name>
    <dbReference type="NCBI Taxonomy" id="1122184"/>
    <lineage>
        <taxon>Bacteria</taxon>
        <taxon>Bacillati</taxon>
        <taxon>Bacillota</taxon>
        <taxon>Clostridia</taxon>
        <taxon>Lutisporales</taxon>
        <taxon>Lutisporaceae</taxon>
        <taxon>Lutispora</taxon>
    </lineage>
</organism>
<dbReference type="PANTHER" id="PTHR13832">
    <property type="entry name" value="PROTEIN PHOSPHATASE 2C"/>
    <property type="match status" value="1"/>
</dbReference>
<dbReference type="InterPro" id="IPR036457">
    <property type="entry name" value="PPM-type-like_dom_sf"/>
</dbReference>